<comment type="caution">
    <text evidence="3">The sequence shown here is derived from an EMBL/GenBank/DDBJ whole genome shotgun (WGS) entry which is preliminary data.</text>
</comment>
<dbReference type="GO" id="GO:0006357">
    <property type="term" value="P:regulation of transcription by RNA polymerase II"/>
    <property type="evidence" value="ECO:0007669"/>
    <property type="project" value="TreeGrafter"/>
</dbReference>
<gene>
    <name evidence="3" type="ORF">POCULU_LOCUS8720</name>
</gene>
<name>A0A9N9D9C9_9GLOM</name>
<accession>A0A9N9D9C9</accession>
<sequence>MNNSQYITFLSAAKAFLSTDPTIDTTIAYANSLQINLNIDYTRLHTYKPTNITTDSGANLFLPKEFKHFVCGESTANGSCLYNSASIILQGDESLSLALRAGTVSELMMNAEYYLQLEPFQRDWAWSDVAIRTHFQRDDRYIKAAYYKAEIKAMCSINSYSPLLAIYGLSEYIQHPVYSIFPDIGNNSDLRRIYNQKILPRSQSADIVDIPPLHIMWVNIGVRTAKDFEQWCKGPLPHTNHFVPVFNPPLIENPDLIVTPIPRQQQHLPLSKDSKESPAVDEHNIEQRNYVGALMAGIDPTLRLNTKTGDKCVTYEPAKNTVCLLTREEILQKLVYFDLFQNMYCWRVSSISHTWLINILQKEPSFPAQVAPVISRTRENRKTLTKYFYCAGCVISTKSSGKFNISVKELATEQSYVQLNVIFSKDQCTCTHLIGVTYGQTRGLSRQLLNAEENLPRQMQSKALSGLTPERILTGNRQHVPTAKAAKQLRYSTNPSKEYSIAERFIDAIQKINEKEKADFIAKNGADAARNRLLTGHIQKPLQLDPLAVNLYNEASIQYCHHFAQNNPGLFIDYTGLMIRDVFKLLREKPAEVEERTKKVLNAMLTIPSADSTTDGIAPPVLAAEFITTDLSAEHLTTALHYFRRQEYEMFRSNTVPYLVQSDCARGILRATLAEYNDESPNEYLQRLTMDAIENKESDPRKVIIAWCYAHCT</sequence>
<comment type="similarity">
    <text evidence="1">Belongs to the vertnin family.</text>
</comment>
<dbReference type="GO" id="GO:0000785">
    <property type="term" value="C:chromatin"/>
    <property type="evidence" value="ECO:0007669"/>
    <property type="project" value="TreeGrafter"/>
</dbReference>
<evidence type="ECO:0000256" key="2">
    <source>
        <dbReference type="ARBA" id="ARBA00020188"/>
    </source>
</evidence>
<dbReference type="PANTHER" id="PTHR16081:SF0">
    <property type="entry name" value="VERTNIN"/>
    <property type="match status" value="1"/>
</dbReference>
<dbReference type="InterPro" id="IPR038822">
    <property type="entry name" value="Vertnin-like"/>
</dbReference>
<evidence type="ECO:0000313" key="4">
    <source>
        <dbReference type="Proteomes" id="UP000789572"/>
    </source>
</evidence>
<dbReference type="PANTHER" id="PTHR16081">
    <property type="entry name" value="VERTNIN"/>
    <property type="match status" value="1"/>
</dbReference>
<organism evidence="3 4">
    <name type="scientific">Paraglomus occultum</name>
    <dbReference type="NCBI Taxonomy" id="144539"/>
    <lineage>
        <taxon>Eukaryota</taxon>
        <taxon>Fungi</taxon>
        <taxon>Fungi incertae sedis</taxon>
        <taxon>Mucoromycota</taxon>
        <taxon>Glomeromycotina</taxon>
        <taxon>Glomeromycetes</taxon>
        <taxon>Paraglomerales</taxon>
        <taxon>Paraglomeraceae</taxon>
        <taxon>Paraglomus</taxon>
    </lineage>
</organism>
<keyword evidence="4" id="KW-1185">Reference proteome</keyword>
<dbReference type="EMBL" id="CAJVPJ010002700">
    <property type="protein sequence ID" value="CAG8627445.1"/>
    <property type="molecule type" value="Genomic_DNA"/>
</dbReference>
<dbReference type="OrthoDB" id="2447341at2759"/>
<evidence type="ECO:0000256" key="1">
    <source>
        <dbReference type="ARBA" id="ARBA00007290"/>
    </source>
</evidence>
<protein>
    <recommendedName>
        <fullName evidence="2">Vertnin</fullName>
    </recommendedName>
</protein>
<dbReference type="Proteomes" id="UP000789572">
    <property type="component" value="Unassembled WGS sequence"/>
</dbReference>
<dbReference type="AlphaFoldDB" id="A0A9N9D9C9"/>
<evidence type="ECO:0000313" key="3">
    <source>
        <dbReference type="EMBL" id="CAG8627445.1"/>
    </source>
</evidence>
<proteinExistence type="inferred from homology"/>
<dbReference type="InterPro" id="IPR047273">
    <property type="entry name" value="VRTN_OTU_dom"/>
</dbReference>
<dbReference type="CDD" id="cd22791">
    <property type="entry name" value="OTU_VRTN"/>
    <property type="match status" value="1"/>
</dbReference>
<reference evidence="3" key="1">
    <citation type="submission" date="2021-06" db="EMBL/GenBank/DDBJ databases">
        <authorList>
            <person name="Kallberg Y."/>
            <person name="Tangrot J."/>
            <person name="Rosling A."/>
        </authorList>
    </citation>
    <scope>NUCLEOTIDE SEQUENCE</scope>
    <source>
        <strain evidence="3">IA702</strain>
    </source>
</reference>
<feature type="non-terminal residue" evidence="3">
    <location>
        <position position="1"/>
    </location>
</feature>